<gene>
    <name evidence="6" type="ORF">ABRQ22_15030</name>
</gene>
<dbReference type="PROSITE" id="PS50853">
    <property type="entry name" value="FN3"/>
    <property type="match status" value="2"/>
</dbReference>
<dbReference type="AlphaFoldDB" id="A0AAU8FZL0"/>
<sequence length="351" mass="36862">MAITWGAVQRNLAVGIDIIMSPGSVGAGTTAVTITVNYYVRAFEAYHDDQTMNLTGGFYGPVNYRLDSNNGTTTDRHIASRTFTANTSYSGGPTYTFGAYLTGVYNGVQPSHSRSITVPARPPSPPNTSGNPTFSNVTSSNIRVTSAVPGNNGAAIVEWQFQRATNAAFTAGVATYSHNGHILDISGLAPATTYYFRVRSRNAAGWAGWSATGSRATLAAAPGAMAAPTITDVLPTEARATFAAPSNGGSAITRYEVQTSANTSYSPALTHTGSSPLPLTGLDPGQKHFARVRAVNAVGAGPWSGSSEFTTLSGSAVKVDGIWRSAKTYVKVDGTWRLAKVHKKVEGVWRL</sequence>
<dbReference type="InterPro" id="IPR003961">
    <property type="entry name" value="FN3_dom"/>
</dbReference>
<dbReference type="InterPro" id="IPR036116">
    <property type="entry name" value="FN3_sf"/>
</dbReference>
<protein>
    <submittedName>
        <fullName evidence="6">Fibronectin type III domain-containing protein</fullName>
    </submittedName>
</protein>
<feature type="region of interest" description="Disordered" evidence="4">
    <location>
        <begin position="112"/>
        <end position="133"/>
    </location>
</feature>
<feature type="domain" description="Fibronectin type-III" evidence="5">
    <location>
        <begin position="224"/>
        <end position="314"/>
    </location>
</feature>
<dbReference type="RefSeq" id="WP_353707301.1">
    <property type="nucleotide sequence ID" value="NZ_CP159290.1"/>
</dbReference>
<dbReference type="Pfam" id="PF00041">
    <property type="entry name" value="fn3"/>
    <property type="match status" value="2"/>
</dbReference>
<dbReference type="InterPro" id="IPR050964">
    <property type="entry name" value="Striated_Muscle_Regulatory"/>
</dbReference>
<dbReference type="SMART" id="SM00060">
    <property type="entry name" value="FN3"/>
    <property type="match status" value="2"/>
</dbReference>
<dbReference type="Gene3D" id="2.60.40.10">
    <property type="entry name" value="Immunoglobulins"/>
    <property type="match status" value="2"/>
</dbReference>
<name>A0AAU8FZL0_9MICO</name>
<evidence type="ECO:0000259" key="5">
    <source>
        <dbReference type="PROSITE" id="PS50853"/>
    </source>
</evidence>
<evidence type="ECO:0000256" key="3">
    <source>
        <dbReference type="ARBA" id="ARBA00023326"/>
    </source>
</evidence>
<proteinExistence type="predicted"/>
<reference evidence="6" key="1">
    <citation type="submission" date="2024-06" db="EMBL/GenBank/DDBJ databases">
        <title>Complete genome sequence of the cellulolytic actinobacterium, Cellulosimicrobium ES-005.</title>
        <authorList>
            <person name="Matthews C.T."/>
            <person name="Underwood K.D."/>
            <person name="Ghanchi K.M."/>
            <person name="Fields S.D."/>
            <person name="Gardner S.G."/>
        </authorList>
    </citation>
    <scope>NUCLEOTIDE SEQUENCE</scope>
    <source>
        <strain evidence="6">ES-005</strain>
    </source>
</reference>
<dbReference type="InterPro" id="IPR013783">
    <property type="entry name" value="Ig-like_fold"/>
</dbReference>
<dbReference type="EMBL" id="CP159290">
    <property type="protein sequence ID" value="XCH28899.1"/>
    <property type="molecule type" value="Genomic_DNA"/>
</dbReference>
<keyword evidence="1" id="KW-0677">Repeat</keyword>
<dbReference type="PANTHER" id="PTHR13817:SF73">
    <property type="entry name" value="FIBRONECTIN TYPE-III DOMAIN-CONTAINING PROTEIN"/>
    <property type="match status" value="1"/>
</dbReference>
<keyword evidence="3" id="KW-0119">Carbohydrate metabolism</keyword>
<feature type="domain" description="Fibronectin type-III" evidence="5">
    <location>
        <begin position="128"/>
        <end position="220"/>
    </location>
</feature>
<dbReference type="CDD" id="cd00063">
    <property type="entry name" value="FN3"/>
    <property type="match status" value="2"/>
</dbReference>
<evidence type="ECO:0000256" key="2">
    <source>
        <dbReference type="ARBA" id="ARBA00023295"/>
    </source>
</evidence>
<keyword evidence="2" id="KW-0326">Glycosidase</keyword>
<organism evidence="6">
    <name type="scientific">Cellulosimicrobium sp. ES-005</name>
    <dbReference type="NCBI Taxonomy" id="3163031"/>
    <lineage>
        <taxon>Bacteria</taxon>
        <taxon>Bacillati</taxon>
        <taxon>Actinomycetota</taxon>
        <taxon>Actinomycetes</taxon>
        <taxon>Micrococcales</taxon>
        <taxon>Promicromonosporaceae</taxon>
        <taxon>Cellulosimicrobium</taxon>
    </lineage>
</organism>
<dbReference type="GO" id="GO:0000272">
    <property type="term" value="P:polysaccharide catabolic process"/>
    <property type="evidence" value="ECO:0007669"/>
    <property type="project" value="UniProtKB-KW"/>
</dbReference>
<accession>A0AAU8FZL0</accession>
<evidence type="ECO:0000256" key="1">
    <source>
        <dbReference type="ARBA" id="ARBA00022737"/>
    </source>
</evidence>
<dbReference type="PANTHER" id="PTHR13817">
    <property type="entry name" value="TITIN"/>
    <property type="match status" value="1"/>
</dbReference>
<evidence type="ECO:0000313" key="6">
    <source>
        <dbReference type="EMBL" id="XCH28899.1"/>
    </source>
</evidence>
<keyword evidence="2" id="KW-0378">Hydrolase</keyword>
<evidence type="ECO:0000256" key="4">
    <source>
        <dbReference type="SAM" id="MobiDB-lite"/>
    </source>
</evidence>
<dbReference type="SUPFAM" id="SSF49265">
    <property type="entry name" value="Fibronectin type III"/>
    <property type="match status" value="1"/>
</dbReference>
<dbReference type="GO" id="GO:0016798">
    <property type="term" value="F:hydrolase activity, acting on glycosyl bonds"/>
    <property type="evidence" value="ECO:0007669"/>
    <property type="project" value="UniProtKB-KW"/>
</dbReference>
<keyword evidence="3" id="KW-0624">Polysaccharide degradation</keyword>